<dbReference type="GO" id="GO:0016787">
    <property type="term" value="F:hydrolase activity"/>
    <property type="evidence" value="ECO:0007669"/>
    <property type="project" value="UniProtKB-KW"/>
</dbReference>
<evidence type="ECO:0000313" key="5">
    <source>
        <dbReference type="Proteomes" id="UP001633002"/>
    </source>
</evidence>
<accession>A0ABD3GPA4</accession>
<reference evidence="4 5" key="1">
    <citation type="submission" date="2024-09" db="EMBL/GenBank/DDBJ databases">
        <title>Chromosome-scale assembly of Riccia sorocarpa.</title>
        <authorList>
            <person name="Paukszto L."/>
        </authorList>
    </citation>
    <scope>NUCLEOTIDE SEQUENCE [LARGE SCALE GENOMIC DNA]</scope>
    <source>
        <strain evidence="4">LP-2024</strain>
        <tissue evidence="4">Aerial parts of the thallus</tissue>
    </source>
</reference>
<dbReference type="InterPro" id="IPR005135">
    <property type="entry name" value="Endo/exonuclease/phosphatase"/>
</dbReference>
<organism evidence="4 5">
    <name type="scientific">Riccia sorocarpa</name>
    <dbReference type="NCBI Taxonomy" id="122646"/>
    <lineage>
        <taxon>Eukaryota</taxon>
        <taxon>Viridiplantae</taxon>
        <taxon>Streptophyta</taxon>
        <taxon>Embryophyta</taxon>
        <taxon>Marchantiophyta</taxon>
        <taxon>Marchantiopsida</taxon>
        <taxon>Marchantiidae</taxon>
        <taxon>Marchantiales</taxon>
        <taxon>Ricciaceae</taxon>
        <taxon>Riccia</taxon>
    </lineage>
</organism>
<proteinExistence type="inferred from homology"/>
<dbReference type="GO" id="GO:0006139">
    <property type="term" value="P:nucleobase-containing compound metabolic process"/>
    <property type="evidence" value="ECO:0007669"/>
    <property type="project" value="UniProtKB-ARBA"/>
</dbReference>
<dbReference type="SUPFAM" id="SSF56219">
    <property type="entry name" value="DNase I-like"/>
    <property type="match status" value="1"/>
</dbReference>
<protein>
    <recommendedName>
        <fullName evidence="3">Endonuclease/exonuclease/phosphatase domain-containing protein</fullName>
    </recommendedName>
</protein>
<evidence type="ECO:0000259" key="3">
    <source>
        <dbReference type="Pfam" id="PF03372"/>
    </source>
</evidence>
<dbReference type="PANTHER" id="PTHR12121">
    <property type="entry name" value="CARBON CATABOLITE REPRESSOR PROTEIN 4"/>
    <property type="match status" value="1"/>
</dbReference>
<evidence type="ECO:0000256" key="2">
    <source>
        <dbReference type="ARBA" id="ARBA00022801"/>
    </source>
</evidence>
<gene>
    <name evidence="4" type="ORF">R1sor_022943</name>
</gene>
<dbReference type="Pfam" id="PF03372">
    <property type="entry name" value="Exo_endo_phos"/>
    <property type="match status" value="1"/>
</dbReference>
<dbReference type="AlphaFoldDB" id="A0ABD3GPA4"/>
<evidence type="ECO:0000313" key="4">
    <source>
        <dbReference type="EMBL" id="KAL3679987.1"/>
    </source>
</evidence>
<comment type="caution">
    <text evidence="4">The sequence shown here is derived from an EMBL/GenBank/DDBJ whole genome shotgun (WGS) entry which is preliminary data.</text>
</comment>
<dbReference type="InterPro" id="IPR036691">
    <property type="entry name" value="Endo/exonu/phosph_ase_sf"/>
</dbReference>
<comment type="similarity">
    <text evidence="1">Belongs to the CCR4/nocturin family.</text>
</comment>
<dbReference type="Proteomes" id="UP001633002">
    <property type="component" value="Unassembled WGS sequence"/>
</dbReference>
<dbReference type="Gene3D" id="3.60.10.10">
    <property type="entry name" value="Endonuclease/exonuclease/phosphatase"/>
    <property type="match status" value="1"/>
</dbReference>
<dbReference type="InterPro" id="IPR050410">
    <property type="entry name" value="CCR4/nocturin_mRNA_transcr"/>
</dbReference>
<name>A0ABD3GPA4_9MARC</name>
<dbReference type="PANTHER" id="PTHR12121:SF45">
    <property type="entry name" value="NOCTURNIN"/>
    <property type="match status" value="1"/>
</dbReference>
<dbReference type="EMBL" id="JBJQOH010000007">
    <property type="protein sequence ID" value="KAL3679987.1"/>
    <property type="molecule type" value="Genomic_DNA"/>
</dbReference>
<evidence type="ECO:0000256" key="1">
    <source>
        <dbReference type="ARBA" id="ARBA00010774"/>
    </source>
</evidence>
<sequence>MDSLVVTAPPPLRAMQWNILADGLAQFGDFHWSTAAGSLHPIDNEILDWSNRGPKVLDEIVKSGADLVCLQEVNHFSDFLLPRLAEHGYDGIFKPKRFSPASNYGFPPDGCALFYRSSRLQLKPNGDLQLPNQAAIICVFKDLAAGRDLIVATTHFKAKTGRANEEMRMSQARSLLQTLGELAKENPNFTPIVVCGDFNAVPTSEVYDYFLRHELGLKSVYSCRKATAGGEGDDPVGRNVEVDWTSAGGPGSDAKWTSWKYRSTGMKLETNDYIWVSKDQSLRPTLIRDLPSQESLGVKGLPLYPGQGMRPSLFKARTVEL</sequence>
<keyword evidence="5" id="KW-1185">Reference proteome</keyword>
<feature type="domain" description="Endonuclease/exonuclease/phosphatase" evidence="3">
    <location>
        <begin position="15"/>
        <end position="285"/>
    </location>
</feature>
<keyword evidence="2" id="KW-0378">Hydrolase</keyword>